<dbReference type="SMART" id="SM00487">
    <property type="entry name" value="DEXDc"/>
    <property type="match status" value="1"/>
</dbReference>
<evidence type="ECO:0000256" key="1">
    <source>
        <dbReference type="ARBA" id="ARBA00022741"/>
    </source>
</evidence>
<dbReference type="CDD" id="cd18787">
    <property type="entry name" value="SF2_C_DEAD"/>
    <property type="match status" value="1"/>
</dbReference>
<comment type="similarity">
    <text evidence="6">Belongs to the DEAD box helicase family. DDX55/SPB4 subfamily.</text>
</comment>
<dbReference type="GO" id="GO:0003724">
    <property type="term" value="F:RNA helicase activity"/>
    <property type="evidence" value="ECO:0007669"/>
    <property type="project" value="UniProtKB-EC"/>
</dbReference>
<gene>
    <name evidence="12" type="ORF">XAT740_LOCUS6179</name>
</gene>
<reference evidence="12" key="1">
    <citation type="submission" date="2021-02" db="EMBL/GenBank/DDBJ databases">
        <authorList>
            <person name="Nowell W R."/>
        </authorList>
    </citation>
    <scope>NUCLEOTIDE SEQUENCE</scope>
</reference>
<evidence type="ECO:0000256" key="6">
    <source>
        <dbReference type="ARBA" id="ARBA00038002"/>
    </source>
</evidence>
<dbReference type="PROSITE" id="PS00039">
    <property type="entry name" value="DEAD_ATP_HELICASE"/>
    <property type="match status" value="1"/>
</dbReference>
<evidence type="ECO:0000313" key="12">
    <source>
        <dbReference type="EMBL" id="CAF0864807.1"/>
    </source>
</evidence>
<comment type="domain">
    <text evidence="9">The Q motif is unique to and characteristic of the DEAD box family of RNA helicases and controls ATP binding and hydrolysis.</text>
</comment>
<evidence type="ECO:0000256" key="8">
    <source>
        <dbReference type="RuleBase" id="RU000492"/>
    </source>
</evidence>
<dbReference type="PROSITE" id="PS51192">
    <property type="entry name" value="HELICASE_ATP_BIND_1"/>
    <property type="match status" value="1"/>
</dbReference>
<dbReference type="InterPro" id="IPR011545">
    <property type="entry name" value="DEAD/DEAH_box_helicase_dom"/>
</dbReference>
<dbReference type="EMBL" id="CAJNOR010000278">
    <property type="protein sequence ID" value="CAF0864807.1"/>
    <property type="molecule type" value="Genomic_DNA"/>
</dbReference>
<protein>
    <recommendedName>
        <fullName evidence="9">ATP-dependent RNA helicase</fullName>
        <ecNumber evidence="9">3.6.4.13</ecNumber>
    </recommendedName>
</protein>
<evidence type="ECO:0000259" key="11">
    <source>
        <dbReference type="PROSITE" id="PS51194"/>
    </source>
</evidence>
<comment type="caution">
    <text evidence="12">The sequence shown here is derived from an EMBL/GenBank/DDBJ whole genome shotgun (WGS) entry which is preliminary data.</text>
</comment>
<name>A0A813WQQ2_ADIRI</name>
<dbReference type="PANTHER" id="PTHR24031">
    <property type="entry name" value="RNA HELICASE"/>
    <property type="match status" value="1"/>
</dbReference>
<evidence type="ECO:0000256" key="4">
    <source>
        <dbReference type="ARBA" id="ARBA00022840"/>
    </source>
</evidence>
<keyword evidence="1 8" id="KW-0547">Nucleotide-binding</keyword>
<evidence type="ECO:0000256" key="7">
    <source>
        <dbReference type="ARBA" id="ARBA00047984"/>
    </source>
</evidence>
<dbReference type="Pfam" id="PF13959">
    <property type="entry name" value="CTE_SPB4"/>
    <property type="match status" value="1"/>
</dbReference>
<evidence type="ECO:0000259" key="10">
    <source>
        <dbReference type="PROSITE" id="PS51192"/>
    </source>
</evidence>
<dbReference type="SMART" id="SM00490">
    <property type="entry name" value="HELICc"/>
    <property type="match status" value="1"/>
</dbReference>
<accession>A0A813WQQ2</accession>
<dbReference type="Pfam" id="PF00271">
    <property type="entry name" value="Helicase_C"/>
    <property type="match status" value="1"/>
</dbReference>
<feature type="domain" description="Helicase ATP-binding" evidence="10">
    <location>
        <begin position="40"/>
        <end position="229"/>
    </location>
</feature>
<evidence type="ECO:0000256" key="5">
    <source>
        <dbReference type="ARBA" id="ARBA00022884"/>
    </source>
</evidence>
<evidence type="ECO:0000313" key="13">
    <source>
        <dbReference type="Proteomes" id="UP000663828"/>
    </source>
</evidence>
<dbReference type="InterPro" id="IPR000629">
    <property type="entry name" value="RNA-helicase_DEAD-box_CS"/>
</dbReference>
<dbReference type="FunFam" id="3.40.50.300:FF:000877">
    <property type="entry name" value="RNA helicase"/>
    <property type="match status" value="1"/>
</dbReference>
<evidence type="ECO:0000256" key="9">
    <source>
        <dbReference type="RuleBase" id="RU365068"/>
    </source>
</evidence>
<dbReference type="SMART" id="SM01178">
    <property type="entry name" value="DUF4217"/>
    <property type="match status" value="1"/>
</dbReference>
<keyword evidence="4 8" id="KW-0067">ATP-binding</keyword>
<feature type="domain" description="Helicase C-terminal" evidence="11">
    <location>
        <begin position="258"/>
        <end position="424"/>
    </location>
</feature>
<dbReference type="GO" id="GO:0005524">
    <property type="term" value="F:ATP binding"/>
    <property type="evidence" value="ECO:0007669"/>
    <property type="project" value="UniProtKB-UniRule"/>
</dbReference>
<dbReference type="InterPro" id="IPR025313">
    <property type="entry name" value="SPB4-like_CTE"/>
</dbReference>
<comment type="function">
    <text evidence="9">RNA helicase.</text>
</comment>
<keyword evidence="5 9" id="KW-0694">RNA-binding</keyword>
<evidence type="ECO:0000256" key="2">
    <source>
        <dbReference type="ARBA" id="ARBA00022801"/>
    </source>
</evidence>
<dbReference type="AlphaFoldDB" id="A0A813WQQ2"/>
<dbReference type="InterPro" id="IPR001650">
    <property type="entry name" value="Helicase_C-like"/>
</dbReference>
<dbReference type="EC" id="3.6.4.13" evidence="9"/>
<dbReference type="InterPro" id="IPR014001">
    <property type="entry name" value="Helicase_ATP-bd"/>
</dbReference>
<keyword evidence="3 8" id="KW-0347">Helicase</keyword>
<dbReference type="Proteomes" id="UP000663828">
    <property type="component" value="Unassembled WGS sequence"/>
</dbReference>
<organism evidence="12 13">
    <name type="scientific">Adineta ricciae</name>
    <name type="common">Rotifer</name>
    <dbReference type="NCBI Taxonomy" id="249248"/>
    <lineage>
        <taxon>Eukaryota</taxon>
        <taxon>Metazoa</taxon>
        <taxon>Spiralia</taxon>
        <taxon>Gnathifera</taxon>
        <taxon>Rotifera</taxon>
        <taxon>Eurotatoria</taxon>
        <taxon>Bdelloidea</taxon>
        <taxon>Adinetida</taxon>
        <taxon>Adinetidae</taxon>
        <taxon>Adineta</taxon>
    </lineage>
</organism>
<dbReference type="GO" id="GO:0003723">
    <property type="term" value="F:RNA binding"/>
    <property type="evidence" value="ECO:0007669"/>
    <property type="project" value="UniProtKB-UniRule"/>
</dbReference>
<keyword evidence="13" id="KW-1185">Reference proteome</keyword>
<dbReference type="GO" id="GO:0016787">
    <property type="term" value="F:hydrolase activity"/>
    <property type="evidence" value="ECO:0007669"/>
    <property type="project" value="UniProtKB-KW"/>
</dbReference>
<dbReference type="Gene3D" id="3.40.50.300">
    <property type="entry name" value="P-loop containing nucleotide triphosphate hydrolases"/>
    <property type="match status" value="2"/>
</dbReference>
<dbReference type="SUPFAM" id="SSF52540">
    <property type="entry name" value="P-loop containing nucleoside triphosphate hydrolases"/>
    <property type="match status" value="1"/>
</dbReference>
<dbReference type="PROSITE" id="PS51194">
    <property type="entry name" value="HELICASE_CTER"/>
    <property type="match status" value="1"/>
</dbReference>
<evidence type="ECO:0000256" key="3">
    <source>
        <dbReference type="ARBA" id="ARBA00022806"/>
    </source>
</evidence>
<comment type="catalytic activity">
    <reaction evidence="7 9">
        <text>ATP + H2O = ADP + phosphate + H(+)</text>
        <dbReference type="Rhea" id="RHEA:13065"/>
        <dbReference type="ChEBI" id="CHEBI:15377"/>
        <dbReference type="ChEBI" id="CHEBI:15378"/>
        <dbReference type="ChEBI" id="CHEBI:30616"/>
        <dbReference type="ChEBI" id="CHEBI:43474"/>
        <dbReference type="ChEBI" id="CHEBI:456216"/>
        <dbReference type="EC" id="3.6.4.13"/>
    </reaction>
</comment>
<sequence length="518" mass="58797">MSKTNETFTDQWSTTLNSKILKFLKVKKFNKMTPVQAITIPLFLQHKDVCVEAVTGSGKTLAFVVPILEMLLKKYTHESRFDKYHIHSLIISPTRELAQQTYDIANEFIQSFDDQQRFSCIKFVGGTKHETDVEQFQQHGGTIVIATPGRMEELLKIKTSSFNLIGNLKSLEMLILDEADRLLDLGFLTSLNTIFDSLPKQRRTGLFSATQTDELEKLIRAGLRNPVRITVKQTGSAANQRTPSTLKNFYMICEPNEKLSQLIHFINEQRPAKIMIFLSTCACVQYFASVLKHLYQSSTSTTIYAMHRKLRNKRTTVIEQFRAETSTTTTAILLCTDIVARGIDLPDVDWVIQYDPPTTVVQFVHRCGRTARLGRLGNALLMLLPNEAAYVNFLLNSQKVPLNEMTTPDISTIENVVPTVRQLATSDKAIYDRSKQAFVSYVQAYAKHECSLLLRLKELDLGGVAEGAFALVHLPKMPELKNRVISNFNQSQTVNADAIPYKQVLRNFDLQNDDYFFC</sequence>
<dbReference type="Pfam" id="PF00270">
    <property type="entry name" value="DEAD"/>
    <property type="match status" value="1"/>
</dbReference>
<keyword evidence="2 8" id="KW-0378">Hydrolase</keyword>
<dbReference type="CDD" id="cd17960">
    <property type="entry name" value="DEADc_DDX55"/>
    <property type="match status" value="1"/>
</dbReference>
<proteinExistence type="inferred from homology"/>
<dbReference type="InterPro" id="IPR027417">
    <property type="entry name" value="P-loop_NTPase"/>
</dbReference>